<evidence type="ECO:0000313" key="2">
    <source>
        <dbReference type="Proteomes" id="UP000551616"/>
    </source>
</evidence>
<keyword evidence="2" id="KW-1185">Reference proteome</keyword>
<protein>
    <submittedName>
        <fullName evidence="1">Uncharacterized protein</fullName>
    </submittedName>
</protein>
<dbReference type="EMBL" id="JABRWO010000020">
    <property type="protein sequence ID" value="MBA2117780.1"/>
    <property type="molecule type" value="Genomic_DNA"/>
</dbReference>
<name>A0A7V8VAB7_9BACT</name>
<sequence length="54" mass="6272">MGVRFAVFSSTHLHARKLQYVGHFRQQLQANCKLFTLPIRWNVLDTQQGVVLFA</sequence>
<evidence type="ECO:0000313" key="1">
    <source>
        <dbReference type="EMBL" id="MBA2117780.1"/>
    </source>
</evidence>
<dbReference type="Proteomes" id="UP000551616">
    <property type="component" value="Unassembled WGS sequence"/>
</dbReference>
<proteinExistence type="predicted"/>
<gene>
    <name evidence="1" type="ORF">HOV93_49830</name>
</gene>
<accession>A0A7V8VAB7</accession>
<dbReference type="AlphaFoldDB" id="A0A7V8VAB7"/>
<comment type="caution">
    <text evidence="1">The sequence shown here is derived from an EMBL/GenBank/DDBJ whole genome shotgun (WGS) entry which is preliminary data.</text>
</comment>
<organism evidence="1 2">
    <name type="scientific">Bremerella alba</name>
    <dbReference type="NCBI Taxonomy" id="980252"/>
    <lineage>
        <taxon>Bacteria</taxon>
        <taxon>Pseudomonadati</taxon>
        <taxon>Planctomycetota</taxon>
        <taxon>Planctomycetia</taxon>
        <taxon>Pirellulales</taxon>
        <taxon>Pirellulaceae</taxon>
        <taxon>Bremerella</taxon>
    </lineage>
</organism>
<reference evidence="1 2" key="1">
    <citation type="submission" date="2020-05" db="EMBL/GenBank/DDBJ databases">
        <title>Bremerella alba sp. nov., a novel planctomycete isolated from the surface of the macroalga Fucus spiralis.</title>
        <authorList>
            <person name="Godinho O."/>
            <person name="Botelho R."/>
            <person name="Albuquerque L."/>
            <person name="Wiegand S."/>
            <person name="Da Costa M.S."/>
            <person name="Lobo-Da-Cunha A."/>
            <person name="Jogler C."/>
            <person name="Lage O.M."/>
        </authorList>
    </citation>
    <scope>NUCLEOTIDE SEQUENCE [LARGE SCALE GENOMIC DNA]</scope>
    <source>
        <strain evidence="1 2">FF15</strain>
    </source>
</reference>